<keyword evidence="2" id="KW-0413">Isomerase</keyword>
<dbReference type="InterPro" id="IPR036237">
    <property type="entry name" value="Xyl_isomerase-like_sf"/>
</dbReference>
<protein>
    <submittedName>
        <fullName evidence="2">Sugar phosphate isomerase/epimerase</fullName>
    </submittedName>
</protein>
<dbReference type="EMBL" id="JADIMU010000009">
    <property type="protein sequence ID" value="MBO8442390.1"/>
    <property type="molecule type" value="Genomic_DNA"/>
</dbReference>
<dbReference type="GO" id="GO:0016853">
    <property type="term" value="F:isomerase activity"/>
    <property type="evidence" value="ECO:0007669"/>
    <property type="project" value="UniProtKB-KW"/>
</dbReference>
<sequence length="272" mass="29517">MLSERTIIVNSNCYHGFPLEAAVEGIVKAGFHNIELTATKGWTEHVFPDQSFKRLVDVRRMLRDKGITVAAMSGHTNLMDSGRIADFVDNIELAHFFGAPVIVTSVGEAHIKDMASGGDELVASHIASFLPLLEDYGMSLVLETHGEHGTATRLRKITSLVDSPRVGICYDTANAIFYGDVKGCEDVEANADAIGYIHIKDKAGERTEWNFPALGEGYVDFPALLSTLDAKGNTAPLSIEIEFTSAGPANLEEVDQALVTSARYLEGLGYRL</sequence>
<name>A0A9D9E8Y0_9SPIR</name>
<evidence type="ECO:0000313" key="3">
    <source>
        <dbReference type="Proteomes" id="UP000823633"/>
    </source>
</evidence>
<dbReference type="InterPro" id="IPR050312">
    <property type="entry name" value="IolE/XylAMocC-like"/>
</dbReference>
<dbReference type="Proteomes" id="UP000823633">
    <property type="component" value="Unassembled WGS sequence"/>
</dbReference>
<dbReference type="AlphaFoldDB" id="A0A9D9E8Y0"/>
<dbReference type="PANTHER" id="PTHR12110:SF41">
    <property type="entry name" value="INOSOSE DEHYDRATASE"/>
    <property type="match status" value="1"/>
</dbReference>
<reference evidence="2" key="1">
    <citation type="submission" date="2020-10" db="EMBL/GenBank/DDBJ databases">
        <authorList>
            <person name="Gilroy R."/>
        </authorList>
    </citation>
    <scope>NUCLEOTIDE SEQUENCE</scope>
    <source>
        <strain evidence="2">11167</strain>
    </source>
</reference>
<proteinExistence type="predicted"/>
<comment type="caution">
    <text evidence="2">The sequence shown here is derived from an EMBL/GenBank/DDBJ whole genome shotgun (WGS) entry which is preliminary data.</text>
</comment>
<organism evidence="2 3">
    <name type="scientific">Candidatus Aphodenecus pullistercoris</name>
    <dbReference type="NCBI Taxonomy" id="2840669"/>
    <lineage>
        <taxon>Bacteria</taxon>
        <taxon>Pseudomonadati</taxon>
        <taxon>Spirochaetota</taxon>
        <taxon>Spirochaetia</taxon>
        <taxon>Spirochaetales</taxon>
        <taxon>Candidatus Aphodenecus</taxon>
    </lineage>
</organism>
<evidence type="ECO:0000313" key="2">
    <source>
        <dbReference type="EMBL" id="MBO8442390.1"/>
    </source>
</evidence>
<gene>
    <name evidence="2" type="ORF">IAC42_01315</name>
</gene>
<evidence type="ECO:0000259" key="1">
    <source>
        <dbReference type="Pfam" id="PF01261"/>
    </source>
</evidence>
<reference evidence="2" key="2">
    <citation type="journal article" date="2021" name="PeerJ">
        <title>Extensive microbial diversity within the chicken gut microbiome revealed by metagenomics and culture.</title>
        <authorList>
            <person name="Gilroy R."/>
            <person name="Ravi A."/>
            <person name="Getino M."/>
            <person name="Pursley I."/>
            <person name="Horton D.L."/>
            <person name="Alikhan N.F."/>
            <person name="Baker D."/>
            <person name="Gharbi K."/>
            <person name="Hall N."/>
            <person name="Watson M."/>
            <person name="Adriaenssens E.M."/>
            <person name="Foster-Nyarko E."/>
            <person name="Jarju S."/>
            <person name="Secka A."/>
            <person name="Antonio M."/>
            <person name="Oren A."/>
            <person name="Chaudhuri R.R."/>
            <person name="La Ragione R."/>
            <person name="Hildebrand F."/>
            <person name="Pallen M.J."/>
        </authorList>
    </citation>
    <scope>NUCLEOTIDE SEQUENCE</scope>
    <source>
        <strain evidence="2">11167</strain>
    </source>
</reference>
<dbReference type="Gene3D" id="3.20.20.150">
    <property type="entry name" value="Divalent-metal-dependent TIM barrel enzymes"/>
    <property type="match status" value="1"/>
</dbReference>
<feature type="domain" description="Xylose isomerase-like TIM barrel" evidence="1">
    <location>
        <begin position="26"/>
        <end position="249"/>
    </location>
</feature>
<dbReference type="Pfam" id="PF01261">
    <property type="entry name" value="AP_endonuc_2"/>
    <property type="match status" value="1"/>
</dbReference>
<dbReference type="PANTHER" id="PTHR12110">
    <property type="entry name" value="HYDROXYPYRUVATE ISOMERASE"/>
    <property type="match status" value="1"/>
</dbReference>
<dbReference type="SUPFAM" id="SSF51658">
    <property type="entry name" value="Xylose isomerase-like"/>
    <property type="match status" value="1"/>
</dbReference>
<accession>A0A9D9E8Y0</accession>
<dbReference type="InterPro" id="IPR013022">
    <property type="entry name" value="Xyl_isomerase-like_TIM-brl"/>
</dbReference>